<dbReference type="EMBL" id="HE575324">
    <property type="protein sequence ID" value="CCC96182.1"/>
    <property type="molecule type" value="Genomic_DNA"/>
</dbReference>
<protein>
    <submittedName>
        <fullName evidence="1">Uncharacterized protein</fullName>
    </submittedName>
</protein>
<dbReference type="AlphaFoldDB" id="G0V3F9"/>
<proteinExistence type="predicted"/>
<gene>
    <name evidence="1" type="ORF">TCIL3000_11_16960</name>
</gene>
<organism evidence="1">
    <name type="scientific">Trypanosoma congolense (strain IL3000)</name>
    <dbReference type="NCBI Taxonomy" id="1068625"/>
    <lineage>
        <taxon>Eukaryota</taxon>
        <taxon>Discoba</taxon>
        <taxon>Euglenozoa</taxon>
        <taxon>Kinetoplastea</taxon>
        <taxon>Metakinetoplastina</taxon>
        <taxon>Trypanosomatida</taxon>
        <taxon>Trypanosomatidae</taxon>
        <taxon>Trypanosoma</taxon>
        <taxon>Nannomonas</taxon>
    </lineage>
</organism>
<sequence length="127" mass="14154">MPTLECVAHREGYHHRLVFHLSCGMRAYASQAVIIACMRCRILHTQSIFLSQLPCAGLFFDVSPASSHPHSPLPPAHPSCFRFLLILLFFFVWEVGSTALASATRHYLDVSLACDGSTFCIDTLCRL</sequence>
<name>G0V3F9_TRYCI</name>
<evidence type="ECO:0000313" key="1">
    <source>
        <dbReference type="EMBL" id="CCC96182.1"/>
    </source>
</evidence>
<reference evidence="1" key="1">
    <citation type="journal article" date="2012" name="Proc. Natl. Acad. Sci. U.S.A.">
        <title>Antigenic diversity is generated by distinct evolutionary mechanisms in African trypanosome species.</title>
        <authorList>
            <person name="Jackson A.P."/>
            <person name="Berry A."/>
            <person name="Aslett M."/>
            <person name="Allison H.C."/>
            <person name="Burton P."/>
            <person name="Vavrova-Anderson J."/>
            <person name="Brown R."/>
            <person name="Browne H."/>
            <person name="Corton N."/>
            <person name="Hauser H."/>
            <person name="Gamble J."/>
            <person name="Gilderthorp R."/>
            <person name="Marcello L."/>
            <person name="McQuillan J."/>
            <person name="Otto T.D."/>
            <person name="Quail M.A."/>
            <person name="Sanders M.J."/>
            <person name="van Tonder A."/>
            <person name="Ginger M.L."/>
            <person name="Field M.C."/>
            <person name="Barry J.D."/>
            <person name="Hertz-Fowler C."/>
            <person name="Berriman M."/>
        </authorList>
    </citation>
    <scope>NUCLEOTIDE SEQUENCE</scope>
    <source>
        <strain evidence="1">IL3000</strain>
    </source>
</reference>
<accession>G0V3F9</accession>